<dbReference type="AlphaFoldDB" id="A0A0N5CU15"/>
<dbReference type="WBParaSite" id="TCLT_0000373101-mRNA-1">
    <property type="protein sequence ID" value="TCLT_0000373101-mRNA-1"/>
    <property type="gene ID" value="TCLT_0000373101"/>
</dbReference>
<sequence length="70" mass="8469">MFFWNFCFIASDFIYVFISNLTNSWSTRLDERNDRVRILPFRRPTRNSGNGDEARYQIRHVGDLPMFRFG</sequence>
<evidence type="ECO:0000313" key="2">
    <source>
        <dbReference type="Proteomes" id="UP000276776"/>
    </source>
</evidence>
<organism evidence="3">
    <name type="scientific">Thelazia callipaeda</name>
    <name type="common">Oriental eyeworm</name>
    <name type="synonym">Parasitic nematode</name>
    <dbReference type="NCBI Taxonomy" id="103827"/>
    <lineage>
        <taxon>Eukaryota</taxon>
        <taxon>Metazoa</taxon>
        <taxon>Ecdysozoa</taxon>
        <taxon>Nematoda</taxon>
        <taxon>Chromadorea</taxon>
        <taxon>Rhabditida</taxon>
        <taxon>Spirurina</taxon>
        <taxon>Spiruromorpha</taxon>
        <taxon>Thelazioidea</taxon>
        <taxon>Thelaziidae</taxon>
        <taxon>Thelazia</taxon>
    </lineage>
</organism>
<reference evidence="1 2" key="2">
    <citation type="submission" date="2018-11" db="EMBL/GenBank/DDBJ databases">
        <authorList>
            <consortium name="Pathogen Informatics"/>
        </authorList>
    </citation>
    <scope>NUCLEOTIDE SEQUENCE [LARGE SCALE GENOMIC DNA]</scope>
</reference>
<proteinExistence type="predicted"/>
<keyword evidence="2" id="KW-1185">Reference proteome</keyword>
<evidence type="ECO:0000313" key="3">
    <source>
        <dbReference type="WBParaSite" id="TCLT_0000373101-mRNA-1"/>
    </source>
</evidence>
<dbReference type="OrthoDB" id="5874357at2759"/>
<name>A0A0N5CU15_THECL</name>
<dbReference type="EMBL" id="UYYF01004265">
    <property type="protein sequence ID" value="VDN00713.1"/>
    <property type="molecule type" value="Genomic_DNA"/>
</dbReference>
<accession>A0A0N5CU15</accession>
<protein>
    <submittedName>
        <fullName evidence="3">Secreted protein</fullName>
    </submittedName>
</protein>
<reference evidence="3" key="1">
    <citation type="submission" date="2017-02" db="UniProtKB">
        <authorList>
            <consortium name="WormBaseParasite"/>
        </authorList>
    </citation>
    <scope>IDENTIFICATION</scope>
</reference>
<dbReference type="Proteomes" id="UP000276776">
    <property type="component" value="Unassembled WGS sequence"/>
</dbReference>
<evidence type="ECO:0000313" key="1">
    <source>
        <dbReference type="EMBL" id="VDN00713.1"/>
    </source>
</evidence>
<gene>
    <name evidence="1" type="ORF">TCLT_LOCUS3720</name>
</gene>